<proteinExistence type="predicted"/>
<organism evidence="1 2">
    <name type="scientific">Fervidicella metallireducens AeB</name>
    <dbReference type="NCBI Taxonomy" id="1403537"/>
    <lineage>
        <taxon>Bacteria</taxon>
        <taxon>Bacillati</taxon>
        <taxon>Bacillota</taxon>
        <taxon>Clostridia</taxon>
        <taxon>Eubacteriales</taxon>
        <taxon>Clostridiaceae</taxon>
        <taxon>Fervidicella</taxon>
    </lineage>
</organism>
<dbReference type="Proteomes" id="UP000019681">
    <property type="component" value="Unassembled WGS sequence"/>
</dbReference>
<reference evidence="1 2" key="1">
    <citation type="journal article" date="2014" name="Genome Announc.">
        <title>Draft Genome Sequence of Fervidicella metallireducens Strain AeBT, an Iron-Reducing Thermoanaerobe from the Great Artesian Basin.</title>
        <authorList>
            <person name="Patel B.K."/>
        </authorList>
    </citation>
    <scope>NUCLEOTIDE SEQUENCE [LARGE SCALE GENOMIC DNA]</scope>
    <source>
        <strain evidence="1 2">AeB</strain>
    </source>
</reference>
<accession>A0A017RV55</accession>
<dbReference type="STRING" id="1403537.Q428_08900"/>
<dbReference type="AlphaFoldDB" id="A0A017RV55"/>
<name>A0A017RV55_9CLOT</name>
<protein>
    <submittedName>
        <fullName evidence="1">Uncharacterized protein</fullName>
    </submittedName>
</protein>
<comment type="caution">
    <text evidence="1">The sequence shown here is derived from an EMBL/GenBank/DDBJ whole genome shotgun (WGS) entry which is preliminary data.</text>
</comment>
<sequence>MIEKYVPDIGKSVYQYDIISGVDIGEIAEKVTDPKGNISLNIYDKVGRLKKVTADVI</sequence>
<gene>
    <name evidence="1" type="ORF">Q428_08900</name>
</gene>
<keyword evidence="2" id="KW-1185">Reference proteome</keyword>
<dbReference type="RefSeq" id="WP_242847806.1">
    <property type="nucleotide sequence ID" value="NZ_AZQP01000024.1"/>
</dbReference>
<evidence type="ECO:0000313" key="1">
    <source>
        <dbReference type="EMBL" id="EYE88309.1"/>
    </source>
</evidence>
<evidence type="ECO:0000313" key="2">
    <source>
        <dbReference type="Proteomes" id="UP000019681"/>
    </source>
</evidence>
<dbReference type="EMBL" id="AZQP01000024">
    <property type="protein sequence ID" value="EYE88309.1"/>
    <property type="molecule type" value="Genomic_DNA"/>
</dbReference>